<feature type="transmembrane region" description="Helical" evidence="10">
    <location>
        <begin position="58"/>
        <end position="75"/>
    </location>
</feature>
<dbReference type="GO" id="GO:0016020">
    <property type="term" value="C:membrane"/>
    <property type="evidence" value="ECO:0007669"/>
    <property type="project" value="InterPro"/>
</dbReference>
<feature type="transmembrane region" description="Helical" evidence="10">
    <location>
        <begin position="33"/>
        <end position="52"/>
    </location>
</feature>
<dbReference type="EC" id="2.7.13.3" evidence="2"/>
<dbReference type="SUPFAM" id="SSF55874">
    <property type="entry name" value="ATPase domain of HSP90 chaperone/DNA topoisomerase II/histidine kinase"/>
    <property type="match status" value="1"/>
</dbReference>
<protein>
    <recommendedName>
        <fullName evidence="2">histidine kinase</fullName>
        <ecNumber evidence="2">2.7.13.3</ecNumber>
    </recommendedName>
</protein>
<keyword evidence="9" id="KW-0175">Coiled coil</keyword>
<evidence type="ECO:0000256" key="3">
    <source>
        <dbReference type="ARBA" id="ARBA00022553"/>
    </source>
</evidence>
<evidence type="ECO:0000256" key="10">
    <source>
        <dbReference type="SAM" id="Phobius"/>
    </source>
</evidence>
<keyword evidence="10" id="KW-0472">Membrane</keyword>
<feature type="domain" description="Histidine kinase/HSP90-like ATPase" evidence="11">
    <location>
        <begin position="298"/>
        <end position="387"/>
    </location>
</feature>
<evidence type="ECO:0000256" key="7">
    <source>
        <dbReference type="ARBA" id="ARBA00022840"/>
    </source>
</evidence>
<feature type="domain" description="Signal transduction histidine kinase subgroup 3 dimerisation and phosphoacceptor" evidence="12">
    <location>
        <begin position="188"/>
        <end position="253"/>
    </location>
</feature>
<reference evidence="13" key="1">
    <citation type="submission" date="2021-01" db="EMBL/GenBank/DDBJ databases">
        <title>Whole genome shotgun sequence of Virgisporangium aurantiacum NBRC 16421.</title>
        <authorList>
            <person name="Komaki H."/>
            <person name="Tamura T."/>
        </authorList>
    </citation>
    <scope>NUCLEOTIDE SEQUENCE</scope>
    <source>
        <strain evidence="13">NBRC 16421</strain>
    </source>
</reference>
<dbReference type="CDD" id="cd16917">
    <property type="entry name" value="HATPase_UhpB-NarQ-NarX-like"/>
    <property type="match status" value="1"/>
</dbReference>
<keyword evidence="5" id="KW-0547">Nucleotide-binding</keyword>
<comment type="caution">
    <text evidence="13">The sequence shown here is derived from an EMBL/GenBank/DDBJ whole genome shotgun (WGS) entry which is preliminary data.</text>
</comment>
<dbReference type="Gene3D" id="3.30.565.10">
    <property type="entry name" value="Histidine kinase-like ATPase, C-terminal domain"/>
    <property type="match status" value="1"/>
</dbReference>
<dbReference type="EMBL" id="BOPG01000058">
    <property type="protein sequence ID" value="GIJ60745.1"/>
    <property type="molecule type" value="Genomic_DNA"/>
</dbReference>
<evidence type="ECO:0000256" key="5">
    <source>
        <dbReference type="ARBA" id="ARBA00022741"/>
    </source>
</evidence>
<keyword evidence="10" id="KW-1133">Transmembrane helix</keyword>
<dbReference type="GO" id="GO:0000155">
    <property type="term" value="F:phosphorelay sensor kinase activity"/>
    <property type="evidence" value="ECO:0007669"/>
    <property type="project" value="InterPro"/>
</dbReference>
<proteinExistence type="predicted"/>
<keyword evidence="14" id="KW-1185">Reference proteome</keyword>
<keyword evidence="10" id="KW-0812">Transmembrane</keyword>
<feature type="coiled-coil region" evidence="9">
    <location>
        <begin position="162"/>
        <end position="189"/>
    </location>
</feature>
<dbReference type="InterPro" id="IPR050482">
    <property type="entry name" value="Sensor_HK_TwoCompSys"/>
</dbReference>
<evidence type="ECO:0000313" key="13">
    <source>
        <dbReference type="EMBL" id="GIJ60745.1"/>
    </source>
</evidence>
<dbReference type="GO" id="GO:0046983">
    <property type="term" value="F:protein dimerization activity"/>
    <property type="evidence" value="ECO:0007669"/>
    <property type="project" value="InterPro"/>
</dbReference>
<dbReference type="Pfam" id="PF07730">
    <property type="entry name" value="HisKA_3"/>
    <property type="match status" value="1"/>
</dbReference>
<keyword evidence="3" id="KW-0597">Phosphoprotein</keyword>
<dbReference type="InterPro" id="IPR003594">
    <property type="entry name" value="HATPase_dom"/>
</dbReference>
<dbReference type="Gene3D" id="1.20.5.1930">
    <property type="match status" value="1"/>
</dbReference>
<comment type="catalytic activity">
    <reaction evidence="1">
        <text>ATP + protein L-histidine = ADP + protein N-phospho-L-histidine.</text>
        <dbReference type="EC" id="2.7.13.3"/>
    </reaction>
</comment>
<evidence type="ECO:0000256" key="1">
    <source>
        <dbReference type="ARBA" id="ARBA00000085"/>
    </source>
</evidence>
<evidence type="ECO:0000259" key="11">
    <source>
        <dbReference type="Pfam" id="PF02518"/>
    </source>
</evidence>
<dbReference type="Proteomes" id="UP000612585">
    <property type="component" value="Unassembled WGS sequence"/>
</dbReference>
<evidence type="ECO:0000256" key="4">
    <source>
        <dbReference type="ARBA" id="ARBA00022679"/>
    </source>
</evidence>
<dbReference type="PANTHER" id="PTHR24421:SF10">
    <property type="entry name" value="NITRATE_NITRITE SENSOR PROTEIN NARQ"/>
    <property type="match status" value="1"/>
</dbReference>
<evidence type="ECO:0000313" key="14">
    <source>
        <dbReference type="Proteomes" id="UP000612585"/>
    </source>
</evidence>
<organism evidence="13 14">
    <name type="scientific">Virgisporangium aurantiacum</name>
    <dbReference type="NCBI Taxonomy" id="175570"/>
    <lineage>
        <taxon>Bacteria</taxon>
        <taxon>Bacillati</taxon>
        <taxon>Actinomycetota</taxon>
        <taxon>Actinomycetes</taxon>
        <taxon>Micromonosporales</taxon>
        <taxon>Micromonosporaceae</taxon>
        <taxon>Virgisporangium</taxon>
    </lineage>
</organism>
<sequence length="391" mass="41669">MDSRTIRDDLRVVATGAGLPGTPPRRPWIVRRYGLPLLLMFTLALGMGAVSGVQKGGWAVQMLAFAGVVPLALLWYRPLVAWRIAVVVAALCELSAAPGSTIWPWPPASIPVYLVVFFGVAATQRAIVTIGVWAVSCGLVIWQVNGENEPGIIIFLTVVALVGDQVQRRRRAQRELRSAEERGAALAERTRIARELHDVVAHHMSMIAVRAETAQYRLGDVAEPVRDEFGQISAAAREGLVEMRRLLGVLRSENQETLTAPQPGLADLADLVDTARAAGATITLSPLGDPDGVPPAVQLTAYRIVQEALSNAGRHAPGAPVSVVLTRVHNGLDVSVRNGPTARPTTEAVPGHGLSGMRERAAMLDGELTVGPDSDGGFEVHAVLPVSEGDR</sequence>
<evidence type="ECO:0000256" key="2">
    <source>
        <dbReference type="ARBA" id="ARBA00012438"/>
    </source>
</evidence>
<dbReference type="RefSeq" id="WP_204005298.1">
    <property type="nucleotide sequence ID" value="NZ_BOPG01000058.1"/>
</dbReference>
<keyword evidence="8" id="KW-0902">Two-component regulatory system</keyword>
<dbReference type="Pfam" id="PF02518">
    <property type="entry name" value="HATPase_c"/>
    <property type="match status" value="1"/>
</dbReference>
<keyword evidence="7" id="KW-0067">ATP-binding</keyword>
<evidence type="ECO:0000256" key="8">
    <source>
        <dbReference type="ARBA" id="ARBA00023012"/>
    </source>
</evidence>
<accession>A0A8J4E3E0</accession>
<evidence type="ECO:0000256" key="6">
    <source>
        <dbReference type="ARBA" id="ARBA00022777"/>
    </source>
</evidence>
<gene>
    <name evidence="13" type="ORF">Vau01_082610</name>
</gene>
<dbReference type="InterPro" id="IPR036890">
    <property type="entry name" value="HATPase_C_sf"/>
</dbReference>
<name>A0A8J4E3E0_9ACTN</name>
<keyword evidence="6 13" id="KW-0418">Kinase</keyword>
<dbReference type="InterPro" id="IPR011712">
    <property type="entry name" value="Sig_transdc_His_kin_sub3_dim/P"/>
</dbReference>
<evidence type="ECO:0000256" key="9">
    <source>
        <dbReference type="SAM" id="Coils"/>
    </source>
</evidence>
<dbReference type="AlphaFoldDB" id="A0A8J4E3E0"/>
<keyword evidence="4" id="KW-0808">Transferase</keyword>
<feature type="transmembrane region" description="Helical" evidence="10">
    <location>
        <begin position="80"/>
        <end position="97"/>
    </location>
</feature>
<dbReference type="GO" id="GO:0005524">
    <property type="term" value="F:ATP binding"/>
    <property type="evidence" value="ECO:0007669"/>
    <property type="project" value="UniProtKB-KW"/>
</dbReference>
<dbReference type="PANTHER" id="PTHR24421">
    <property type="entry name" value="NITRATE/NITRITE SENSOR PROTEIN NARX-RELATED"/>
    <property type="match status" value="1"/>
</dbReference>
<evidence type="ECO:0000259" key="12">
    <source>
        <dbReference type="Pfam" id="PF07730"/>
    </source>
</evidence>